<gene>
    <name evidence="2" type="ordered locus">Anamo_0527</name>
</gene>
<dbReference type="EMBL" id="CP003198">
    <property type="protein sequence ID" value="AFM21181.1"/>
    <property type="molecule type" value="Genomic_DNA"/>
</dbReference>
<evidence type="ECO:0000313" key="3">
    <source>
        <dbReference type="Proteomes" id="UP000006061"/>
    </source>
</evidence>
<dbReference type="STRING" id="891968.Anamo_0527"/>
<dbReference type="AlphaFoldDB" id="I4BV74"/>
<evidence type="ECO:0000313" key="2">
    <source>
        <dbReference type="EMBL" id="AFM21181.1"/>
    </source>
</evidence>
<evidence type="ECO:0000259" key="1">
    <source>
        <dbReference type="Pfam" id="PF01973"/>
    </source>
</evidence>
<name>I4BV74_ACEMN</name>
<accession>I4BV74</accession>
<dbReference type="HOGENOM" id="CLU_321240_0_0_0"/>
<sequence length="902" mass="101473">MSLSIWQENIEELKKRQPKLAELLEERRKSHIESGTRLIPDIAQTPNGLWIKSRKRPFFEPFEGNNAKDVPKNACLFVVGAGSPRYFTNLFKSMSWSVMAVIVVEPNIDLLFWLFEEVSVYKLLPPFIRLGFAVSDEDDLVLELLDTTVTPLGTFTAGDLGYVIHKGECEDPKPFNEILAKLKERVLINLQMIGNSVEDTLLGLRQMALSSPWIAFGPKLRTLRGAFKGRPSVVVSAGPSLDKNYELLKGREDKLLIIATDTVLRKLLKNGIRPHIVCALERGLVVLDKHFRDVIRDYKEELKDVLLVVQSVCVPQIVGTWPGPKIVIGKAGLPLDYWVVGQLLDGDVVPSGASVAHMCMNIAALLGSDKIALIGQDLAYGEEGATHSSDTAWSKEKSGDARISEENRIPVPGALGGTVFTHRVWLMFLRIFEQMIGSLAEVGLRVYDCTEGGALIRGTEVMSLKDFTSSFVDCIESLPVLPQEVVIEDTDKDWRGLADSLLKNVDDGIKGFEFSLELLQKLEEEKKRVVSPGLPPARRRKLAYEASAVIDALHAQNRVLEFLGQTYAYATLLEILKTRTLENMEMITRWEKAHDDLIAAHRVAANFTIQWLTYIKDTIQGFKEAGEKGLPFDLAPVDEEAARGSLESLLESNGEDEGGMVRFRKPLIDNLLARCDPLSADWPYKLLWKLALHLESEGRAEEGCAYIQKIASLLEGSEVESREAAEILKTWARLLSAPDLCRLPKFDMARLVLSNALRYAPDDGEIQRMWITLIEQQRRTFGDLKDVDPDNSAVRWLKEKAEAERLISHGEIFKALHKAWDMVEFFREVMPDESRRLALWCLSAVEKLMDVSSEENAEFASFMRRLNDNFTIIEELKVPVTPKLAQKIYPGYELKFLPTKAE</sequence>
<dbReference type="Proteomes" id="UP000006061">
    <property type="component" value="Chromosome"/>
</dbReference>
<dbReference type="eggNOG" id="COG2604">
    <property type="taxonomic scope" value="Bacteria"/>
</dbReference>
<reference evidence="3" key="1">
    <citation type="journal article" date="2013" name="Stand. Genomic Sci.">
        <title>Complete genome sequence of the moderate thermophile Anaerobaculum mobile type strain (NGA(T)).</title>
        <authorList>
            <person name="Mavromatis K."/>
            <person name="Stackebrandt E."/>
            <person name="Held B."/>
            <person name="Lapidus A."/>
            <person name="Nolan M."/>
            <person name="Lucas S."/>
            <person name="Hammon N."/>
            <person name="Deshpande S."/>
            <person name="Cheng J.F."/>
            <person name="Tapia R."/>
            <person name="Goodwin L.A."/>
            <person name="Pitluck S."/>
            <person name="Liolios K."/>
            <person name="Pagani I."/>
            <person name="Ivanova N."/>
            <person name="Mikhailova N."/>
            <person name="Huntemann M."/>
            <person name="Pati A."/>
            <person name="Chen A."/>
            <person name="Palaniappan K."/>
            <person name="Land M."/>
            <person name="Rohde M."/>
            <person name="Spring S."/>
            <person name="Goker M."/>
            <person name="Woyke T."/>
            <person name="Detter J.C."/>
            <person name="Bristow J."/>
            <person name="Eisen J.A."/>
            <person name="Markowitz V."/>
            <person name="Hugenholtz P."/>
            <person name="Klenk H.P."/>
            <person name="Kyrpides N.C."/>
        </authorList>
    </citation>
    <scope>NUCLEOTIDE SEQUENCE</scope>
    <source>
        <strain evidence="3">ATCC BAA-54 / DSM 13181 / NGA</strain>
    </source>
</reference>
<dbReference type="PANTHER" id="PTHR41786">
    <property type="entry name" value="MOTILITY ACCESSORY FACTOR MAF"/>
    <property type="match status" value="1"/>
</dbReference>
<keyword evidence="3" id="KW-1185">Reference proteome</keyword>
<dbReference type="Pfam" id="PF01973">
    <property type="entry name" value="MptE-like"/>
    <property type="match status" value="1"/>
</dbReference>
<organism evidence="2 3">
    <name type="scientific">Acetomicrobium mobile (strain ATCC BAA-54 / DSM 13181 / JCM 12221 / NGA)</name>
    <name type="common">Anaerobaculum mobile</name>
    <dbReference type="NCBI Taxonomy" id="891968"/>
    <lineage>
        <taxon>Bacteria</taxon>
        <taxon>Thermotogati</taxon>
        <taxon>Synergistota</taxon>
        <taxon>Synergistia</taxon>
        <taxon>Synergistales</taxon>
        <taxon>Acetomicrobiaceae</taxon>
        <taxon>Acetomicrobium</taxon>
    </lineage>
</organism>
<dbReference type="InterPro" id="IPR002826">
    <property type="entry name" value="MptE-like"/>
</dbReference>
<proteinExistence type="predicted"/>
<dbReference type="PANTHER" id="PTHR41786:SF1">
    <property type="entry name" value="6-HYDROXYMETHYLPTERIN DIPHOSPHOKINASE MPTE-LIKE DOMAIN-CONTAINING PROTEIN"/>
    <property type="match status" value="1"/>
</dbReference>
<protein>
    <recommendedName>
        <fullName evidence="1">6-hydroxymethylpterin diphosphokinase MptE-like domain-containing protein</fullName>
    </recommendedName>
</protein>
<feature type="domain" description="6-hydroxymethylpterin diphosphokinase MptE-like" evidence="1">
    <location>
        <begin position="218"/>
        <end position="382"/>
    </location>
</feature>
<dbReference type="KEGG" id="amo:Anamo_0527"/>